<keyword evidence="1" id="KW-0812">Transmembrane</keyword>
<dbReference type="Proteomes" id="UP000655751">
    <property type="component" value="Unassembled WGS sequence"/>
</dbReference>
<accession>A0A931I9Q6</accession>
<gene>
    <name evidence="2" type="ORF">IT779_09195</name>
</gene>
<organism evidence="2 3">
    <name type="scientific">Nocardia bovistercoris</name>
    <dbReference type="NCBI Taxonomy" id="2785916"/>
    <lineage>
        <taxon>Bacteria</taxon>
        <taxon>Bacillati</taxon>
        <taxon>Actinomycetota</taxon>
        <taxon>Actinomycetes</taxon>
        <taxon>Mycobacteriales</taxon>
        <taxon>Nocardiaceae</taxon>
        <taxon>Nocardia</taxon>
    </lineage>
</organism>
<keyword evidence="1" id="KW-0472">Membrane</keyword>
<evidence type="ECO:0000256" key="1">
    <source>
        <dbReference type="SAM" id="Phobius"/>
    </source>
</evidence>
<comment type="caution">
    <text evidence="2">The sequence shown here is derived from an EMBL/GenBank/DDBJ whole genome shotgun (WGS) entry which is preliminary data.</text>
</comment>
<dbReference type="EMBL" id="JADMLG010000003">
    <property type="protein sequence ID" value="MBH0776460.1"/>
    <property type="molecule type" value="Genomic_DNA"/>
</dbReference>
<proteinExistence type="predicted"/>
<feature type="transmembrane region" description="Helical" evidence="1">
    <location>
        <begin position="81"/>
        <end position="103"/>
    </location>
</feature>
<dbReference type="RefSeq" id="WP_196148797.1">
    <property type="nucleotide sequence ID" value="NZ_JADMLG010000003.1"/>
</dbReference>
<keyword evidence="1" id="KW-1133">Transmembrane helix</keyword>
<keyword evidence="3" id="KW-1185">Reference proteome</keyword>
<reference evidence="2" key="1">
    <citation type="submission" date="2020-11" db="EMBL/GenBank/DDBJ databases">
        <title>Nocardia NEAU-351.nov., a novel actinomycete isolated from the cow dung.</title>
        <authorList>
            <person name="Zhang X."/>
        </authorList>
    </citation>
    <scope>NUCLEOTIDE SEQUENCE</scope>
    <source>
        <strain evidence="2">NEAU-351</strain>
    </source>
</reference>
<dbReference type="AlphaFoldDB" id="A0A931I9Q6"/>
<sequence>MSPRAIAPGGAVVAAGEGCDAGSPVLLMIGDTPVGSSVARADGSFRTALSLSAIDVGRYEVRAWCGRALAAPLDVVLVSRVSGGAATVAILLFFLLLGGWFYGHRLVSHQTVRRRG</sequence>
<name>A0A931I9Q6_9NOCA</name>
<protein>
    <submittedName>
        <fullName evidence="2">Uncharacterized protein</fullName>
    </submittedName>
</protein>
<evidence type="ECO:0000313" key="2">
    <source>
        <dbReference type="EMBL" id="MBH0776460.1"/>
    </source>
</evidence>
<evidence type="ECO:0000313" key="3">
    <source>
        <dbReference type="Proteomes" id="UP000655751"/>
    </source>
</evidence>